<name>A0A382CI10_9ZZZZ</name>
<gene>
    <name evidence="2" type="ORF">METZ01_LOCUS178296</name>
</gene>
<keyword evidence="1" id="KW-0472">Membrane</keyword>
<evidence type="ECO:0000256" key="1">
    <source>
        <dbReference type="SAM" id="Phobius"/>
    </source>
</evidence>
<dbReference type="EMBL" id="UINC01034503">
    <property type="protein sequence ID" value="SVB25442.1"/>
    <property type="molecule type" value="Genomic_DNA"/>
</dbReference>
<dbReference type="AlphaFoldDB" id="A0A382CI10"/>
<protein>
    <submittedName>
        <fullName evidence="2">Uncharacterized protein</fullName>
    </submittedName>
</protein>
<evidence type="ECO:0000313" key="2">
    <source>
        <dbReference type="EMBL" id="SVB25442.1"/>
    </source>
</evidence>
<organism evidence="2">
    <name type="scientific">marine metagenome</name>
    <dbReference type="NCBI Taxonomy" id="408172"/>
    <lineage>
        <taxon>unclassified sequences</taxon>
        <taxon>metagenomes</taxon>
        <taxon>ecological metagenomes</taxon>
    </lineage>
</organism>
<dbReference type="InterPro" id="IPR047961">
    <property type="entry name" value="Transp_suffix-like"/>
</dbReference>
<dbReference type="NCBIfam" id="NF033684">
    <property type="entry name" value="suffix_2_RND"/>
    <property type="match status" value="1"/>
</dbReference>
<keyword evidence="1" id="KW-1133">Transmembrane helix</keyword>
<sequence>MQQLISIKVPAGYACLLISLLLYVAIFSLPFVELSTTNKVATGSILYGASYIFMFAGFGLLGREIVDKLKGKWKSFRSRDSSIESGKINNG</sequence>
<feature type="transmembrane region" description="Helical" evidence="1">
    <location>
        <begin position="12"/>
        <end position="32"/>
    </location>
</feature>
<keyword evidence="1" id="KW-0812">Transmembrane</keyword>
<accession>A0A382CI10</accession>
<proteinExistence type="predicted"/>
<feature type="transmembrane region" description="Helical" evidence="1">
    <location>
        <begin position="44"/>
        <end position="62"/>
    </location>
</feature>
<reference evidence="2" key="1">
    <citation type="submission" date="2018-05" db="EMBL/GenBank/DDBJ databases">
        <authorList>
            <person name="Lanie J.A."/>
            <person name="Ng W.-L."/>
            <person name="Kazmierczak K.M."/>
            <person name="Andrzejewski T.M."/>
            <person name="Davidsen T.M."/>
            <person name="Wayne K.J."/>
            <person name="Tettelin H."/>
            <person name="Glass J.I."/>
            <person name="Rusch D."/>
            <person name="Podicherti R."/>
            <person name="Tsui H.-C.T."/>
            <person name="Winkler M.E."/>
        </authorList>
    </citation>
    <scope>NUCLEOTIDE SEQUENCE</scope>
</reference>